<dbReference type="Proteomes" id="UP000823634">
    <property type="component" value="Unassembled WGS sequence"/>
</dbReference>
<proteinExistence type="predicted"/>
<dbReference type="Gene3D" id="2.40.50.140">
    <property type="entry name" value="Nucleic acid-binding proteins"/>
    <property type="match status" value="1"/>
</dbReference>
<dbReference type="EMBL" id="JADINA010000032">
    <property type="protein sequence ID" value="MBO8426664.1"/>
    <property type="molecule type" value="Genomic_DNA"/>
</dbReference>
<dbReference type="AlphaFoldDB" id="A0A9D9GW09"/>
<dbReference type="InterPro" id="IPR003029">
    <property type="entry name" value="S1_domain"/>
</dbReference>
<evidence type="ECO:0000259" key="1">
    <source>
        <dbReference type="PROSITE" id="PS50126"/>
    </source>
</evidence>
<accession>A0A9D9GW09</accession>
<dbReference type="GO" id="GO:0003676">
    <property type="term" value="F:nucleic acid binding"/>
    <property type="evidence" value="ECO:0007669"/>
    <property type="project" value="InterPro"/>
</dbReference>
<evidence type="ECO:0000313" key="3">
    <source>
        <dbReference type="Proteomes" id="UP000823634"/>
    </source>
</evidence>
<feature type="domain" description="S1 motif" evidence="1">
    <location>
        <begin position="11"/>
        <end position="80"/>
    </location>
</feature>
<organism evidence="2 3">
    <name type="scientific">Candidatus Alloenteromonas pullistercoris</name>
    <dbReference type="NCBI Taxonomy" id="2840785"/>
    <lineage>
        <taxon>Bacteria</taxon>
        <taxon>Bacillati</taxon>
        <taxon>Bacillota</taxon>
        <taxon>Bacillota incertae sedis</taxon>
        <taxon>Candidatus Alloenteromonas</taxon>
    </lineage>
</organism>
<reference evidence="2" key="1">
    <citation type="submission" date="2020-10" db="EMBL/GenBank/DDBJ databases">
        <authorList>
            <person name="Gilroy R."/>
        </authorList>
    </citation>
    <scope>NUCLEOTIDE SEQUENCE</scope>
    <source>
        <strain evidence="2">17113</strain>
    </source>
</reference>
<dbReference type="SUPFAM" id="SSF50249">
    <property type="entry name" value="Nucleic acid-binding proteins"/>
    <property type="match status" value="1"/>
</dbReference>
<sequence length="130" mass="14440">MNDKNNLPNVGQICVGTVVAVYSSYAILLFDEGWTGLLHISEVSSSYIRSFASYISIGSIYNVKVIAVDGQTGAVRVSIKQMTNQERRRALPHRPIDPKDIDFSALERMLPGWIEEENEGGRQPAEGEKK</sequence>
<gene>
    <name evidence="2" type="ORF">IAC61_05050</name>
</gene>
<dbReference type="Pfam" id="PF00575">
    <property type="entry name" value="S1"/>
    <property type="match status" value="1"/>
</dbReference>
<dbReference type="PROSITE" id="PS50126">
    <property type="entry name" value="S1"/>
    <property type="match status" value="1"/>
</dbReference>
<evidence type="ECO:0000313" key="2">
    <source>
        <dbReference type="EMBL" id="MBO8426664.1"/>
    </source>
</evidence>
<dbReference type="SMART" id="SM00316">
    <property type="entry name" value="S1"/>
    <property type="match status" value="1"/>
</dbReference>
<protein>
    <submittedName>
        <fullName evidence="2">S1 RNA-binding domain-containing protein</fullName>
    </submittedName>
</protein>
<name>A0A9D9GW09_9FIRM</name>
<dbReference type="InterPro" id="IPR012340">
    <property type="entry name" value="NA-bd_OB-fold"/>
</dbReference>
<reference evidence="2" key="2">
    <citation type="journal article" date="2021" name="PeerJ">
        <title>Extensive microbial diversity within the chicken gut microbiome revealed by metagenomics and culture.</title>
        <authorList>
            <person name="Gilroy R."/>
            <person name="Ravi A."/>
            <person name="Getino M."/>
            <person name="Pursley I."/>
            <person name="Horton D.L."/>
            <person name="Alikhan N.F."/>
            <person name="Baker D."/>
            <person name="Gharbi K."/>
            <person name="Hall N."/>
            <person name="Watson M."/>
            <person name="Adriaenssens E.M."/>
            <person name="Foster-Nyarko E."/>
            <person name="Jarju S."/>
            <person name="Secka A."/>
            <person name="Antonio M."/>
            <person name="Oren A."/>
            <person name="Chaudhuri R.R."/>
            <person name="La Ragione R."/>
            <person name="Hildebrand F."/>
            <person name="Pallen M.J."/>
        </authorList>
    </citation>
    <scope>NUCLEOTIDE SEQUENCE</scope>
    <source>
        <strain evidence="2">17113</strain>
    </source>
</reference>
<comment type="caution">
    <text evidence="2">The sequence shown here is derived from an EMBL/GenBank/DDBJ whole genome shotgun (WGS) entry which is preliminary data.</text>
</comment>